<dbReference type="PROSITE" id="PS00233">
    <property type="entry name" value="CHIT_BIND_RR_1"/>
    <property type="match status" value="1"/>
</dbReference>
<keyword evidence="3" id="KW-0732">Signal</keyword>
<dbReference type="Proteomes" id="UP000001070">
    <property type="component" value="Unassembled WGS sequence"/>
</dbReference>
<dbReference type="OMA" id="VHGENSH"/>
<dbReference type="AlphaFoldDB" id="B4J8S4"/>
<dbReference type="EMBL" id="CH916367">
    <property type="protein sequence ID" value="EDW02364.1"/>
    <property type="molecule type" value="Genomic_DNA"/>
</dbReference>
<dbReference type="KEGG" id="dgr:6560434"/>
<dbReference type="eggNOG" id="ENOG502T7XA">
    <property type="taxonomic scope" value="Eukaryota"/>
</dbReference>
<feature type="chain" id="PRO_5002811915" evidence="3">
    <location>
        <begin position="17"/>
        <end position="119"/>
    </location>
</feature>
<dbReference type="GO" id="GO:0042302">
    <property type="term" value="F:structural constituent of cuticle"/>
    <property type="evidence" value="ECO:0007669"/>
    <property type="project" value="UniProtKB-UniRule"/>
</dbReference>
<evidence type="ECO:0000256" key="1">
    <source>
        <dbReference type="ARBA" id="ARBA00022460"/>
    </source>
</evidence>
<dbReference type="InterPro" id="IPR031311">
    <property type="entry name" value="CHIT_BIND_RR_consensus"/>
</dbReference>
<evidence type="ECO:0000313" key="5">
    <source>
        <dbReference type="Proteomes" id="UP000001070"/>
    </source>
</evidence>
<gene>
    <name evidence="4" type="primary">Dgri\GH21954</name>
    <name evidence="4" type="ORF">Dgri_GH21954</name>
</gene>
<dbReference type="OrthoDB" id="6372059at2759"/>
<dbReference type="HOGENOM" id="CLU_065450_3_1_1"/>
<keyword evidence="5" id="KW-1185">Reference proteome</keyword>
<evidence type="ECO:0000256" key="2">
    <source>
        <dbReference type="PROSITE-ProRule" id="PRU00497"/>
    </source>
</evidence>
<dbReference type="FunCoup" id="B4J8S4">
    <property type="interactions" value="58"/>
</dbReference>
<dbReference type="InParanoid" id="B4J8S4"/>
<sequence>MKLIIALSCLLVVAFANEDPKVLKNDAEVNVDSFKYDLELDNSIKATQQGELKDKDSWVVHGENSHKSPEGEDVSIKYSADEYGYHVEAAHPPLPTPPPTPDYILKAIEWIKAHPYVEH</sequence>
<organism evidence="5">
    <name type="scientific">Drosophila grimshawi</name>
    <name type="common">Hawaiian fruit fly</name>
    <name type="synonym">Idiomyia grimshawi</name>
    <dbReference type="NCBI Taxonomy" id="7222"/>
    <lineage>
        <taxon>Eukaryota</taxon>
        <taxon>Metazoa</taxon>
        <taxon>Ecdysozoa</taxon>
        <taxon>Arthropoda</taxon>
        <taxon>Hexapoda</taxon>
        <taxon>Insecta</taxon>
        <taxon>Pterygota</taxon>
        <taxon>Neoptera</taxon>
        <taxon>Endopterygota</taxon>
        <taxon>Diptera</taxon>
        <taxon>Brachycera</taxon>
        <taxon>Muscomorpha</taxon>
        <taxon>Ephydroidea</taxon>
        <taxon>Drosophilidae</taxon>
        <taxon>Drosophila</taxon>
        <taxon>Hawaiian Drosophila</taxon>
    </lineage>
</organism>
<dbReference type="STRING" id="7222.B4J8S4"/>
<evidence type="ECO:0000313" key="4">
    <source>
        <dbReference type="EMBL" id="EDW02364.1"/>
    </source>
</evidence>
<evidence type="ECO:0000256" key="3">
    <source>
        <dbReference type="SAM" id="SignalP"/>
    </source>
</evidence>
<name>B4J8S4_DROGR</name>
<reference evidence="4 5" key="1">
    <citation type="journal article" date="2007" name="Nature">
        <title>Evolution of genes and genomes on the Drosophila phylogeny.</title>
        <authorList>
            <consortium name="Drosophila 12 Genomes Consortium"/>
            <person name="Clark A.G."/>
            <person name="Eisen M.B."/>
            <person name="Smith D.R."/>
            <person name="Bergman C.M."/>
            <person name="Oliver B."/>
            <person name="Markow T.A."/>
            <person name="Kaufman T.C."/>
            <person name="Kellis M."/>
            <person name="Gelbart W."/>
            <person name="Iyer V.N."/>
            <person name="Pollard D.A."/>
            <person name="Sackton T.B."/>
            <person name="Larracuente A.M."/>
            <person name="Singh N.D."/>
            <person name="Abad J.P."/>
            <person name="Abt D.N."/>
            <person name="Adryan B."/>
            <person name="Aguade M."/>
            <person name="Akashi H."/>
            <person name="Anderson W.W."/>
            <person name="Aquadro C.F."/>
            <person name="Ardell D.H."/>
            <person name="Arguello R."/>
            <person name="Artieri C.G."/>
            <person name="Barbash D.A."/>
            <person name="Barker D."/>
            <person name="Barsanti P."/>
            <person name="Batterham P."/>
            <person name="Batzoglou S."/>
            <person name="Begun D."/>
            <person name="Bhutkar A."/>
            <person name="Blanco E."/>
            <person name="Bosak S.A."/>
            <person name="Bradley R.K."/>
            <person name="Brand A.D."/>
            <person name="Brent M.R."/>
            <person name="Brooks A.N."/>
            <person name="Brown R.H."/>
            <person name="Butlin R.K."/>
            <person name="Caggese C."/>
            <person name="Calvi B.R."/>
            <person name="Bernardo de Carvalho A."/>
            <person name="Caspi A."/>
            <person name="Castrezana S."/>
            <person name="Celniker S.E."/>
            <person name="Chang J.L."/>
            <person name="Chapple C."/>
            <person name="Chatterji S."/>
            <person name="Chinwalla A."/>
            <person name="Civetta A."/>
            <person name="Clifton S.W."/>
            <person name="Comeron J.M."/>
            <person name="Costello J.C."/>
            <person name="Coyne J.A."/>
            <person name="Daub J."/>
            <person name="David R.G."/>
            <person name="Delcher A.L."/>
            <person name="Delehaunty K."/>
            <person name="Do C.B."/>
            <person name="Ebling H."/>
            <person name="Edwards K."/>
            <person name="Eickbush T."/>
            <person name="Evans J.D."/>
            <person name="Filipski A."/>
            <person name="Findeiss S."/>
            <person name="Freyhult E."/>
            <person name="Fulton L."/>
            <person name="Fulton R."/>
            <person name="Garcia A.C."/>
            <person name="Gardiner A."/>
            <person name="Garfield D.A."/>
            <person name="Garvin B.E."/>
            <person name="Gibson G."/>
            <person name="Gilbert D."/>
            <person name="Gnerre S."/>
            <person name="Godfrey J."/>
            <person name="Good R."/>
            <person name="Gotea V."/>
            <person name="Gravely B."/>
            <person name="Greenberg A.J."/>
            <person name="Griffiths-Jones S."/>
            <person name="Gross S."/>
            <person name="Guigo R."/>
            <person name="Gustafson E.A."/>
            <person name="Haerty W."/>
            <person name="Hahn M.W."/>
            <person name="Halligan D.L."/>
            <person name="Halpern A.L."/>
            <person name="Halter G.M."/>
            <person name="Han M.V."/>
            <person name="Heger A."/>
            <person name="Hillier L."/>
            <person name="Hinrichs A.S."/>
            <person name="Holmes I."/>
            <person name="Hoskins R.A."/>
            <person name="Hubisz M.J."/>
            <person name="Hultmark D."/>
            <person name="Huntley M.A."/>
            <person name="Jaffe D.B."/>
            <person name="Jagadeeshan S."/>
            <person name="Jeck W.R."/>
            <person name="Johnson J."/>
            <person name="Jones C.D."/>
            <person name="Jordan W.C."/>
            <person name="Karpen G.H."/>
            <person name="Kataoka E."/>
            <person name="Keightley P.D."/>
            <person name="Kheradpour P."/>
            <person name="Kirkness E.F."/>
            <person name="Koerich L.B."/>
            <person name="Kristiansen K."/>
            <person name="Kudrna D."/>
            <person name="Kulathinal R.J."/>
            <person name="Kumar S."/>
            <person name="Kwok R."/>
            <person name="Lander E."/>
            <person name="Langley C.H."/>
            <person name="Lapoint R."/>
            <person name="Lazzaro B.P."/>
            <person name="Lee S.J."/>
            <person name="Levesque L."/>
            <person name="Li R."/>
            <person name="Lin C.F."/>
            <person name="Lin M.F."/>
            <person name="Lindblad-Toh K."/>
            <person name="Llopart A."/>
            <person name="Long M."/>
            <person name="Low L."/>
            <person name="Lozovsky E."/>
            <person name="Lu J."/>
            <person name="Luo M."/>
            <person name="Machado C.A."/>
            <person name="Makalowski W."/>
            <person name="Marzo M."/>
            <person name="Matsuda M."/>
            <person name="Matzkin L."/>
            <person name="McAllister B."/>
            <person name="McBride C.S."/>
            <person name="McKernan B."/>
            <person name="McKernan K."/>
            <person name="Mendez-Lago M."/>
            <person name="Minx P."/>
            <person name="Mollenhauer M.U."/>
            <person name="Montooth K."/>
            <person name="Mount S.M."/>
            <person name="Mu X."/>
            <person name="Myers E."/>
            <person name="Negre B."/>
            <person name="Newfeld S."/>
            <person name="Nielsen R."/>
            <person name="Noor M.A."/>
            <person name="O'Grady P."/>
            <person name="Pachter L."/>
            <person name="Papaceit M."/>
            <person name="Parisi M.J."/>
            <person name="Parisi M."/>
            <person name="Parts L."/>
            <person name="Pedersen J.S."/>
            <person name="Pesole G."/>
            <person name="Phillippy A.M."/>
            <person name="Ponting C.P."/>
            <person name="Pop M."/>
            <person name="Porcelli D."/>
            <person name="Powell J.R."/>
            <person name="Prohaska S."/>
            <person name="Pruitt K."/>
            <person name="Puig M."/>
            <person name="Quesneville H."/>
            <person name="Ram K.R."/>
            <person name="Rand D."/>
            <person name="Rasmussen M.D."/>
            <person name="Reed L.K."/>
            <person name="Reenan R."/>
            <person name="Reily A."/>
            <person name="Remington K.A."/>
            <person name="Rieger T.T."/>
            <person name="Ritchie M.G."/>
            <person name="Robin C."/>
            <person name="Rogers Y.H."/>
            <person name="Rohde C."/>
            <person name="Rozas J."/>
            <person name="Rubenfield M.J."/>
            <person name="Ruiz A."/>
            <person name="Russo S."/>
            <person name="Salzberg S.L."/>
            <person name="Sanchez-Gracia A."/>
            <person name="Saranga D.J."/>
            <person name="Sato H."/>
            <person name="Schaeffer S.W."/>
            <person name="Schatz M.C."/>
            <person name="Schlenke T."/>
            <person name="Schwartz R."/>
            <person name="Segarra C."/>
            <person name="Singh R.S."/>
            <person name="Sirot L."/>
            <person name="Sirota M."/>
            <person name="Sisneros N.B."/>
            <person name="Smith C.D."/>
            <person name="Smith T.F."/>
            <person name="Spieth J."/>
            <person name="Stage D.E."/>
            <person name="Stark A."/>
            <person name="Stephan W."/>
            <person name="Strausberg R.L."/>
            <person name="Strempel S."/>
            <person name="Sturgill D."/>
            <person name="Sutton G."/>
            <person name="Sutton G.G."/>
            <person name="Tao W."/>
            <person name="Teichmann S."/>
            <person name="Tobari Y.N."/>
            <person name="Tomimura Y."/>
            <person name="Tsolas J.M."/>
            <person name="Valente V.L."/>
            <person name="Venter E."/>
            <person name="Venter J.C."/>
            <person name="Vicario S."/>
            <person name="Vieira F.G."/>
            <person name="Vilella A.J."/>
            <person name="Villasante A."/>
            <person name="Walenz B."/>
            <person name="Wang J."/>
            <person name="Wasserman M."/>
            <person name="Watts T."/>
            <person name="Wilson D."/>
            <person name="Wilson R.K."/>
            <person name="Wing R.A."/>
            <person name="Wolfner M.F."/>
            <person name="Wong A."/>
            <person name="Wong G.K."/>
            <person name="Wu C.I."/>
            <person name="Wu G."/>
            <person name="Yamamoto D."/>
            <person name="Yang H.P."/>
            <person name="Yang S.P."/>
            <person name="Yorke J.A."/>
            <person name="Yoshida K."/>
            <person name="Zdobnov E."/>
            <person name="Zhang P."/>
            <person name="Zhang Y."/>
            <person name="Zimin A.V."/>
            <person name="Baldwin J."/>
            <person name="Abdouelleil A."/>
            <person name="Abdulkadir J."/>
            <person name="Abebe A."/>
            <person name="Abera B."/>
            <person name="Abreu J."/>
            <person name="Acer S.C."/>
            <person name="Aftuck L."/>
            <person name="Alexander A."/>
            <person name="An P."/>
            <person name="Anderson E."/>
            <person name="Anderson S."/>
            <person name="Arachi H."/>
            <person name="Azer M."/>
            <person name="Bachantsang P."/>
            <person name="Barry A."/>
            <person name="Bayul T."/>
            <person name="Berlin A."/>
            <person name="Bessette D."/>
            <person name="Bloom T."/>
            <person name="Blye J."/>
            <person name="Boguslavskiy L."/>
            <person name="Bonnet C."/>
            <person name="Boukhgalter B."/>
            <person name="Bourzgui I."/>
            <person name="Brown A."/>
            <person name="Cahill P."/>
            <person name="Channer S."/>
            <person name="Cheshatsang Y."/>
            <person name="Chuda L."/>
            <person name="Citroen M."/>
            <person name="Collymore A."/>
            <person name="Cooke P."/>
            <person name="Costello M."/>
            <person name="D'Aco K."/>
            <person name="Daza R."/>
            <person name="De Haan G."/>
            <person name="DeGray S."/>
            <person name="DeMaso C."/>
            <person name="Dhargay N."/>
            <person name="Dooley K."/>
            <person name="Dooley E."/>
            <person name="Doricent M."/>
            <person name="Dorje P."/>
            <person name="Dorjee K."/>
            <person name="Dupes A."/>
            <person name="Elong R."/>
            <person name="Falk J."/>
            <person name="Farina A."/>
            <person name="Faro S."/>
            <person name="Ferguson D."/>
            <person name="Fisher S."/>
            <person name="Foley C.D."/>
            <person name="Franke A."/>
            <person name="Friedrich D."/>
            <person name="Gadbois L."/>
            <person name="Gearin G."/>
            <person name="Gearin C.R."/>
            <person name="Giannoukos G."/>
            <person name="Goode T."/>
            <person name="Graham J."/>
            <person name="Grandbois E."/>
            <person name="Grewal S."/>
            <person name="Gyaltsen K."/>
            <person name="Hafez N."/>
            <person name="Hagos B."/>
            <person name="Hall J."/>
            <person name="Henson C."/>
            <person name="Hollinger A."/>
            <person name="Honan T."/>
            <person name="Huard M.D."/>
            <person name="Hughes L."/>
            <person name="Hurhula B."/>
            <person name="Husby M.E."/>
            <person name="Kamat A."/>
            <person name="Kanga B."/>
            <person name="Kashin S."/>
            <person name="Khazanovich D."/>
            <person name="Kisner P."/>
            <person name="Lance K."/>
            <person name="Lara M."/>
            <person name="Lee W."/>
            <person name="Lennon N."/>
            <person name="Letendre F."/>
            <person name="LeVine R."/>
            <person name="Lipovsky A."/>
            <person name="Liu X."/>
            <person name="Liu J."/>
            <person name="Liu S."/>
            <person name="Lokyitsang T."/>
            <person name="Lokyitsang Y."/>
            <person name="Lubonja R."/>
            <person name="Lui A."/>
            <person name="MacDonald P."/>
            <person name="Magnisalis V."/>
            <person name="Maru K."/>
            <person name="Matthews C."/>
            <person name="McCusker W."/>
            <person name="McDonough S."/>
            <person name="Mehta T."/>
            <person name="Meldrim J."/>
            <person name="Meneus L."/>
            <person name="Mihai O."/>
            <person name="Mihalev A."/>
            <person name="Mihova T."/>
            <person name="Mittelman R."/>
            <person name="Mlenga V."/>
            <person name="Montmayeur A."/>
            <person name="Mulrain L."/>
            <person name="Navidi A."/>
            <person name="Naylor J."/>
            <person name="Negash T."/>
            <person name="Nguyen T."/>
            <person name="Nguyen N."/>
            <person name="Nicol R."/>
            <person name="Norbu C."/>
            <person name="Norbu N."/>
            <person name="Novod N."/>
            <person name="O'Neill B."/>
            <person name="Osman S."/>
            <person name="Markiewicz E."/>
            <person name="Oyono O.L."/>
            <person name="Patti C."/>
            <person name="Phunkhang P."/>
            <person name="Pierre F."/>
            <person name="Priest M."/>
            <person name="Raghuraman S."/>
            <person name="Rege F."/>
            <person name="Reyes R."/>
            <person name="Rise C."/>
            <person name="Rogov P."/>
            <person name="Ross K."/>
            <person name="Ryan E."/>
            <person name="Settipalli S."/>
            <person name="Shea T."/>
            <person name="Sherpa N."/>
            <person name="Shi L."/>
            <person name="Shih D."/>
            <person name="Sparrow T."/>
            <person name="Spaulding J."/>
            <person name="Stalker J."/>
            <person name="Stange-Thomann N."/>
            <person name="Stavropoulos S."/>
            <person name="Stone C."/>
            <person name="Strader C."/>
            <person name="Tesfaye S."/>
            <person name="Thomson T."/>
            <person name="Thoulutsang Y."/>
            <person name="Thoulutsang D."/>
            <person name="Topham K."/>
            <person name="Topping I."/>
            <person name="Tsamla T."/>
            <person name="Vassiliev H."/>
            <person name="Vo A."/>
            <person name="Wangchuk T."/>
            <person name="Wangdi T."/>
            <person name="Weiand M."/>
            <person name="Wilkinson J."/>
            <person name="Wilson A."/>
            <person name="Yadav S."/>
            <person name="Young G."/>
            <person name="Yu Q."/>
            <person name="Zembek L."/>
            <person name="Zhong D."/>
            <person name="Zimmer A."/>
            <person name="Zwirko Z."/>
            <person name="Jaffe D.B."/>
            <person name="Alvarez P."/>
            <person name="Brockman W."/>
            <person name="Butler J."/>
            <person name="Chin C."/>
            <person name="Gnerre S."/>
            <person name="Grabherr M."/>
            <person name="Kleber M."/>
            <person name="Mauceli E."/>
            <person name="MacCallum I."/>
        </authorList>
    </citation>
    <scope>NUCLEOTIDE SEQUENCE [LARGE SCALE GENOMIC DNA]</scope>
    <source>
        <strain evidence="5">Tucson 15287-2541.00</strain>
    </source>
</reference>
<dbReference type="PROSITE" id="PS51155">
    <property type="entry name" value="CHIT_BIND_RR_2"/>
    <property type="match status" value="1"/>
</dbReference>
<accession>B4J8S4</accession>
<keyword evidence="1 2" id="KW-0193">Cuticle</keyword>
<proteinExistence type="predicted"/>
<feature type="signal peptide" evidence="3">
    <location>
        <begin position="1"/>
        <end position="16"/>
    </location>
</feature>
<dbReference type="Pfam" id="PF00379">
    <property type="entry name" value="Chitin_bind_4"/>
    <property type="match status" value="1"/>
</dbReference>
<dbReference type="PhylomeDB" id="B4J8S4"/>
<dbReference type="InterPro" id="IPR000618">
    <property type="entry name" value="Insect_cuticle"/>
</dbReference>
<protein>
    <submittedName>
        <fullName evidence="4">GH21954</fullName>
    </submittedName>
</protein>